<evidence type="ECO:0000313" key="2">
    <source>
        <dbReference type="Proteomes" id="UP001144978"/>
    </source>
</evidence>
<keyword evidence="2" id="KW-1185">Reference proteome</keyword>
<comment type="caution">
    <text evidence="1">The sequence shown here is derived from an EMBL/GenBank/DDBJ whole genome shotgun (WGS) entry which is preliminary data.</text>
</comment>
<gene>
    <name evidence="1" type="ORF">NUW54_g12479</name>
</gene>
<evidence type="ECO:0000313" key="1">
    <source>
        <dbReference type="EMBL" id="KAJ2971555.1"/>
    </source>
</evidence>
<dbReference type="EMBL" id="JANSHE010005329">
    <property type="protein sequence ID" value="KAJ2971555.1"/>
    <property type="molecule type" value="Genomic_DNA"/>
</dbReference>
<name>A0ACC1MX13_9APHY</name>
<proteinExistence type="predicted"/>
<dbReference type="Proteomes" id="UP001144978">
    <property type="component" value="Unassembled WGS sequence"/>
</dbReference>
<protein>
    <submittedName>
        <fullName evidence="1">Uncharacterized protein</fullName>
    </submittedName>
</protein>
<reference evidence="1" key="1">
    <citation type="submission" date="2022-08" db="EMBL/GenBank/DDBJ databases">
        <title>Genome Sequence of Pycnoporus sanguineus.</title>
        <authorList>
            <person name="Buettner E."/>
        </authorList>
    </citation>
    <scope>NUCLEOTIDE SEQUENCE</scope>
    <source>
        <strain evidence="1">CG-C14</strain>
    </source>
</reference>
<organism evidence="1 2">
    <name type="scientific">Trametes sanguinea</name>
    <dbReference type="NCBI Taxonomy" id="158606"/>
    <lineage>
        <taxon>Eukaryota</taxon>
        <taxon>Fungi</taxon>
        <taxon>Dikarya</taxon>
        <taxon>Basidiomycota</taxon>
        <taxon>Agaricomycotina</taxon>
        <taxon>Agaricomycetes</taxon>
        <taxon>Polyporales</taxon>
        <taxon>Polyporaceae</taxon>
        <taxon>Trametes</taxon>
    </lineage>
</organism>
<accession>A0ACC1MX13</accession>
<sequence>MQFTFSIDQPLTVSASTIPAKKPDMKPSPEFKDHKRGRPATRSTAAPNTEDANNKDDKGEKDEPLTQRGRKTTTNGDTARKTCTALLPSASPPSSCEGHAVLTDMATARRPAVLAAEIGQEANTLAQGARELHAAVDVAAAGSNGAPAASPVLEAQELVGDVREWAGAAHAEPRLIVEALVVRKLSIEEATLDFSRFSLV</sequence>